<evidence type="ECO:0000313" key="16">
    <source>
        <dbReference type="EMBL" id="QHT94880.1"/>
    </source>
</evidence>
<feature type="region of interest" description="Disordered" evidence="9">
    <location>
        <begin position="1437"/>
        <end position="1533"/>
    </location>
</feature>
<evidence type="ECO:0000256" key="5">
    <source>
        <dbReference type="ARBA" id="ARBA00022695"/>
    </source>
</evidence>
<dbReference type="InterPro" id="IPR037034">
    <property type="entry name" value="RNA_pol_Rpb2_2_sf"/>
</dbReference>
<dbReference type="Pfam" id="PF04561">
    <property type="entry name" value="RNA_pol_Rpb2_2"/>
    <property type="match status" value="1"/>
</dbReference>
<keyword evidence="7" id="KW-0862">Zinc</keyword>
<keyword evidence="8" id="KW-0804">Transcription</keyword>
<dbReference type="InterPro" id="IPR014724">
    <property type="entry name" value="RNA_pol_RPB2_OB-fold"/>
</dbReference>
<dbReference type="Gene3D" id="2.40.50.150">
    <property type="match status" value="1"/>
</dbReference>
<dbReference type="Gene3D" id="3.90.1800.10">
    <property type="entry name" value="RNA polymerase alpha subunit dimerisation domain"/>
    <property type="match status" value="1"/>
</dbReference>
<keyword evidence="4" id="KW-0808">Transferase</keyword>
<dbReference type="Pfam" id="PF00562">
    <property type="entry name" value="RNA_pol_Rpb2_6"/>
    <property type="match status" value="1"/>
</dbReference>
<feature type="domain" description="DNA-directed RNA polymerase subunit 2 hybrid-binding" evidence="10">
    <location>
        <begin position="749"/>
        <end position="1118"/>
    </location>
</feature>
<dbReference type="EMBL" id="MN740232">
    <property type="protein sequence ID" value="QHT94880.1"/>
    <property type="molecule type" value="Genomic_DNA"/>
</dbReference>
<dbReference type="InterPro" id="IPR007646">
    <property type="entry name" value="RNA_pol_Rpb2_4"/>
</dbReference>
<feature type="compositionally biased region" description="Acidic residues" evidence="9">
    <location>
        <begin position="1507"/>
        <end position="1518"/>
    </location>
</feature>
<evidence type="ECO:0000259" key="15">
    <source>
        <dbReference type="Pfam" id="PF04566"/>
    </source>
</evidence>
<dbReference type="InterPro" id="IPR007642">
    <property type="entry name" value="RNA_pol_Rpb2_2"/>
</dbReference>
<dbReference type="Pfam" id="PF04563">
    <property type="entry name" value="RNA_pol_Rpb2_1"/>
    <property type="match status" value="1"/>
</dbReference>
<feature type="domain" description="RNA polymerase Rpb2" evidence="12">
    <location>
        <begin position="209"/>
        <end position="390"/>
    </location>
</feature>
<feature type="domain" description="RNA polymerase Rpb2" evidence="14">
    <location>
        <begin position="479"/>
        <end position="541"/>
    </location>
</feature>
<organism evidence="16">
    <name type="scientific">viral metagenome</name>
    <dbReference type="NCBI Taxonomy" id="1070528"/>
    <lineage>
        <taxon>unclassified sequences</taxon>
        <taxon>metagenomes</taxon>
        <taxon>organismal metagenomes</taxon>
    </lineage>
</organism>
<dbReference type="Pfam" id="PF04565">
    <property type="entry name" value="RNA_pol_Rpb2_3"/>
    <property type="match status" value="1"/>
</dbReference>
<evidence type="ECO:0000256" key="6">
    <source>
        <dbReference type="ARBA" id="ARBA00022723"/>
    </source>
</evidence>
<dbReference type="GO" id="GO:0032549">
    <property type="term" value="F:ribonucleoside binding"/>
    <property type="evidence" value="ECO:0007669"/>
    <property type="project" value="InterPro"/>
</dbReference>
<dbReference type="Gene3D" id="3.90.1100.10">
    <property type="match status" value="1"/>
</dbReference>
<evidence type="ECO:0000259" key="13">
    <source>
        <dbReference type="Pfam" id="PF04563"/>
    </source>
</evidence>
<evidence type="ECO:0000259" key="11">
    <source>
        <dbReference type="Pfam" id="PF04560"/>
    </source>
</evidence>
<evidence type="ECO:0000256" key="2">
    <source>
        <dbReference type="ARBA" id="ARBA00012418"/>
    </source>
</evidence>
<dbReference type="GO" id="GO:0000428">
    <property type="term" value="C:DNA-directed RNA polymerase complex"/>
    <property type="evidence" value="ECO:0007669"/>
    <property type="project" value="UniProtKB-KW"/>
</dbReference>
<name>A0A6C0IQM0_9ZZZZ</name>
<evidence type="ECO:0000259" key="10">
    <source>
        <dbReference type="Pfam" id="PF00562"/>
    </source>
</evidence>
<dbReference type="InterPro" id="IPR007644">
    <property type="entry name" value="RNA_pol_bsu_protrusion"/>
</dbReference>
<feature type="domain" description="RNA polymerase Rpb2" evidence="11">
    <location>
        <begin position="1121"/>
        <end position="1232"/>
    </location>
</feature>
<feature type="domain" description="RNA polymerase beta subunit protrusion" evidence="13">
    <location>
        <begin position="25"/>
        <end position="416"/>
    </location>
</feature>
<dbReference type="Pfam" id="PF04560">
    <property type="entry name" value="RNA_pol_Rpb2_7"/>
    <property type="match status" value="1"/>
</dbReference>
<dbReference type="InterPro" id="IPR007645">
    <property type="entry name" value="RNA_pol_Rpb2_3"/>
</dbReference>
<evidence type="ECO:0000256" key="3">
    <source>
        <dbReference type="ARBA" id="ARBA00022478"/>
    </source>
</evidence>
<dbReference type="EC" id="2.7.7.6" evidence="2"/>
<dbReference type="GO" id="GO:0046872">
    <property type="term" value="F:metal ion binding"/>
    <property type="evidence" value="ECO:0007669"/>
    <property type="project" value="UniProtKB-KW"/>
</dbReference>
<dbReference type="SUPFAM" id="SSF64484">
    <property type="entry name" value="beta and beta-prime subunits of DNA dependent RNA-polymerase"/>
    <property type="match status" value="1"/>
</dbReference>
<dbReference type="CDD" id="cd00653">
    <property type="entry name" value="RNA_pol_B_RPB2"/>
    <property type="match status" value="1"/>
</dbReference>
<evidence type="ECO:0000256" key="1">
    <source>
        <dbReference type="ARBA" id="ARBA00006835"/>
    </source>
</evidence>
<dbReference type="InterPro" id="IPR007121">
    <property type="entry name" value="RNA_pol_bsu_CS"/>
</dbReference>
<dbReference type="InterPro" id="IPR037033">
    <property type="entry name" value="DNA-dir_RNAP_su2_hyb_sf"/>
</dbReference>
<dbReference type="InterPro" id="IPR007641">
    <property type="entry name" value="RNA_pol_Rpb2_7"/>
</dbReference>
<evidence type="ECO:0000259" key="12">
    <source>
        <dbReference type="Pfam" id="PF04561"/>
    </source>
</evidence>
<accession>A0A6C0IQM0</accession>
<dbReference type="InterPro" id="IPR007120">
    <property type="entry name" value="DNA-dir_RNAP_su2_dom"/>
</dbReference>
<evidence type="ECO:0000256" key="9">
    <source>
        <dbReference type="SAM" id="MobiDB-lite"/>
    </source>
</evidence>
<evidence type="ECO:0000256" key="8">
    <source>
        <dbReference type="ARBA" id="ARBA00023163"/>
    </source>
</evidence>
<dbReference type="InterPro" id="IPR015712">
    <property type="entry name" value="DNA-dir_RNA_pol_su2"/>
</dbReference>
<dbReference type="Pfam" id="PF04566">
    <property type="entry name" value="RNA_pol_Rpb2_4"/>
    <property type="match status" value="1"/>
</dbReference>
<evidence type="ECO:0000256" key="7">
    <source>
        <dbReference type="ARBA" id="ARBA00022833"/>
    </source>
</evidence>
<dbReference type="PANTHER" id="PTHR20856">
    <property type="entry name" value="DNA-DIRECTED RNA POLYMERASE I SUBUNIT 2"/>
    <property type="match status" value="1"/>
</dbReference>
<dbReference type="GO" id="GO:0006351">
    <property type="term" value="P:DNA-templated transcription"/>
    <property type="evidence" value="ECO:0007669"/>
    <property type="project" value="InterPro"/>
</dbReference>
<dbReference type="Gene3D" id="2.40.270.10">
    <property type="entry name" value="DNA-directed RNA polymerase, subunit 2, domain 6"/>
    <property type="match status" value="1"/>
</dbReference>
<keyword evidence="5" id="KW-0548">Nucleotidyltransferase</keyword>
<dbReference type="GO" id="GO:0003677">
    <property type="term" value="F:DNA binding"/>
    <property type="evidence" value="ECO:0007669"/>
    <property type="project" value="InterPro"/>
</dbReference>
<protein>
    <recommendedName>
        <fullName evidence="2">DNA-directed RNA polymerase</fullName>
        <ecNumber evidence="2">2.7.7.6</ecNumber>
    </recommendedName>
</protein>
<evidence type="ECO:0000259" key="14">
    <source>
        <dbReference type="Pfam" id="PF04565"/>
    </source>
</evidence>
<dbReference type="PROSITE" id="PS01166">
    <property type="entry name" value="RNA_POL_BETA"/>
    <property type="match status" value="1"/>
</dbReference>
<comment type="similarity">
    <text evidence="1">Belongs to the RNA polymerase beta chain family.</text>
</comment>
<reference evidence="16" key="1">
    <citation type="journal article" date="2020" name="Nature">
        <title>Giant virus diversity and host interactions through global metagenomics.</title>
        <authorList>
            <person name="Schulz F."/>
            <person name="Roux S."/>
            <person name="Paez-Espino D."/>
            <person name="Jungbluth S."/>
            <person name="Walsh D.A."/>
            <person name="Denef V.J."/>
            <person name="McMahon K.D."/>
            <person name="Konstantinidis K.T."/>
            <person name="Eloe-Fadrosh E.A."/>
            <person name="Kyrpides N.C."/>
            <person name="Woyke T."/>
        </authorList>
    </citation>
    <scope>NUCLEOTIDE SEQUENCE</scope>
    <source>
        <strain evidence="16">GVMAG-M-3300024261-37</strain>
    </source>
</reference>
<feature type="domain" description="RNA polymerase Rpb2" evidence="15">
    <location>
        <begin position="576"/>
        <end position="636"/>
    </location>
</feature>
<dbReference type="Gene3D" id="3.90.1110.10">
    <property type="entry name" value="RNA polymerase Rpb2, domain 2"/>
    <property type="match status" value="1"/>
</dbReference>
<keyword evidence="6" id="KW-0479">Metal-binding</keyword>
<proteinExistence type="inferred from homology"/>
<keyword evidence="3" id="KW-0240">DNA-directed RNA polymerase</keyword>
<dbReference type="Gene3D" id="3.90.1070.20">
    <property type="match status" value="1"/>
</dbReference>
<evidence type="ECO:0000256" key="4">
    <source>
        <dbReference type="ARBA" id="ARBA00022679"/>
    </source>
</evidence>
<dbReference type="GO" id="GO:0003899">
    <property type="term" value="F:DNA-directed RNA polymerase activity"/>
    <property type="evidence" value="ECO:0007669"/>
    <property type="project" value="UniProtKB-EC"/>
</dbReference>
<sequence>MNIETKDAISWKTINKMFNDNPSFLIEHHLNSYNQFFNGGIQEIFKNNNPLTLFKSKDTETGIYKHNLEMYFGGRKGDKIYYGKPIIYDEDKETTREHYMYPNEARLRNMSYEFTIHYDIEVEFTIYIIPEKNEGLKGIDRFEKKIINFELKNKFLGKFPIMLLSERCVLKDLHPEVRFNMGECRNDTGGYFIIDGKEKAIVAQENRANNVLYIVKNKPDNKFSHAAEIRSVSEDTSKPQRTFSVRIMAESGKYTNNQIVVFIPNVRKPIPLFILMRALGIVSDSEIIEYCLLDLDKHKDLLELFRPSIHDASQIFTQKSALEYIGLLTKQMTVNSAMYILMDYLLPHVGELNFKSKALFIGNVVKKLLFVYIGLEKPTNRDKYSYKRIEISGMLLHQLFREYYIKQWKAMHRILDTEYFWKQQEGGGIYEGLKFQHIIENKTFDLFKHKIVADGIRKAFKGDWGSEAHTKKAGVVQDLTRLSFFSKSCQMRKTNLNIGDAVKQTGPRLCNGTQYGLICPTHTPSGGNCGLHKHIAISTHITSGESPLMYIPLLRSMGMKLLEECNIKYISKYTKIFVNGGWIGIIEYPIRMIKFLRLYKRNNIIDKYTCLNFDYKYNEIQIYCDAGRPCRPLFYMDDGDLSYTRNDVLKKYINNSITWENIVNGFGIAQEKYKLKTNPLIKSLNADDEEEYDDWHMELILNSAVVEYIDALEGEGTILANSQDANLSTYLKNNVTHEEIHPSLYLGIMANMIIFPEHNPLPRNAFSCSQAKQAVSLFHTNYRNRMDKSAMFLNYGQSPLTKSRYWDYITKDEHPYGENTIVAIMCYTGFNQEDAVILNKTSLERGLFSTTKYEMYESFEEIENIEGVDIITKFLDIERNNVIRKKPGYDYSKLDKVTGLIKEGSIIDDKTILIGRAMDDPNEFNQYIDSSIVPKKGSTGIVDKAFITSGLEGKRIAKIRIRSQRMPAIGDKFCSRAGQKGTVGILLDEIDMPTTAEGLIPDIIVNPHAMPSRMTIGHLVETLTSKSAALFGGFGDCTAFINKGPKHNLYGDNLTKFGFERHGHDILYNGMTGEQLETDIYIGPTYYLRLKHMPKDKINYRARGPRTVLTRQTVGGRANDGGLRIGEMDRDVILSYGMSSFMKESMMVRGDEFKVAICNQSGCIAAYNENKNIFLSPFADGPIKFKNNVNNEMNIININKHGREFSIVNMPYAFKLLMQELQGLNIQTRIITDDNIDQLLTSENGREIELRFGKDKTLKAISQNIKLKSATSNEKLFREKEAEKVELNPYENYGLGDITQQAWNQPMYANDGEFGEVGMGMGMGMGMGTGTGIQATDMFGNPTSGFGVPVTHDEPSWNSTKVESDDELVQEDYLDDSYSESELLKIDDRVIFEKIEEGEDDISGEGVIMNIEDGDVVIRSDDGDIEILEIEYVKLKRPPSPEYSPTDPQSYRPPSPEYSPTDPQSYRPPSPEYSPTDPQSYRPPSPTFDIQNPNKPVEKYKSQQGGDQDESDSEEEEEKPPIIIHHGGDDNSDLKMLSSIEELNDDIEDMAQHGKKIKFNI</sequence>